<proteinExistence type="predicted"/>
<sequence>MGAALCRERAARRPPNFSFYPCIAGAALQPSRDTRPLPRRQCCGAACAPCGGNLTLPGAMLGQFPA</sequence>
<accession>A0ABD6N5T1</accession>
<organism evidence="1 2">
    <name type="scientific">Pseudomonas hunanensis</name>
    <dbReference type="NCBI Taxonomy" id="1247546"/>
    <lineage>
        <taxon>Bacteria</taxon>
        <taxon>Pseudomonadati</taxon>
        <taxon>Pseudomonadota</taxon>
        <taxon>Gammaproteobacteria</taxon>
        <taxon>Pseudomonadales</taxon>
        <taxon>Pseudomonadaceae</taxon>
        <taxon>Pseudomonas</taxon>
    </lineage>
</organism>
<protein>
    <submittedName>
        <fullName evidence="1">Uncharacterized protein</fullName>
    </submittedName>
</protein>
<name>A0ABD6N5T1_9PSED</name>
<comment type="caution">
    <text evidence="1">The sequence shown here is derived from an EMBL/GenBank/DDBJ whole genome shotgun (WGS) entry which is preliminary data.</text>
</comment>
<dbReference type="AlphaFoldDB" id="A0ABD6N5T1"/>
<evidence type="ECO:0000313" key="1">
    <source>
        <dbReference type="EMBL" id="NWL49221.1"/>
    </source>
</evidence>
<dbReference type="EMBL" id="QJRE01000118">
    <property type="protein sequence ID" value="NWL49221.1"/>
    <property type="molecule type" value="Genomic_DNA"/>
</dbReference>
<gene>
    <name evidence="1" type="ORF">DM819_25960</name>
</gene>
<evidence type="ECO:0000313" key="2">
    <source>
        <dbReference type="Proteomes" id="UP000704738"/>
    </source>
</evidence>
<reference evidence="1 2" key="1">
    <citation type="submission" date="2018-06" db="EMBL/GenBank/DDBJ databases">
        <title>Bacteria isolated from soil of Wuhan.</title>
        <authorList>
            <person name="Xiang W."/>
            <person name="Huang C."/>
        </authorList>
    </citation>
    <scope>NUCLEOTIDE SEQUENCE [LARGE SCALE GENOMIC DNA]</scope>
    <source>
        <strain evidence="2">xwS4</strain>
    </source>
</reference>
<dbReference type="Proteomes" id="UP000704738">
    <property type="component" value="Unassembled WGS sequence"/>
</dbReference>